<keyword evidence="2" id="KW-1185">Reference proteome</keyword>
<feature type="non-terminal residue" evidence="1">
    <location>
        <position position="50"/>
    </location>
</feature>
<feature type="non-terminal residue" evidence="1">
    <location>
        <position position="1"/>
    </location>
</feature>
<gene>
    <name evidence="1" type="ORF">L9F63_017143</name>
</gene>
<evidence type="ECO:0000313" key="1">
    <source>
        <dbReference type="EMBL" id="KAJ9589654.1"/>
    </source>
</evidence>
<dbReference type="AlphaFoldDB" id="A0AAD7ZZC5"/>
<reference evidence="1" key="2">
    <citation type="submission" date="2023-05" db="EMBL/GenBank/DDBJ databases">
        <authorList>
            <person name="Fouks B."/>
        </authorList>
    </citation>
    <scope>NUCLEOTIDE SEQUENCE</scope>
    <source>
        <strain evidence="1">Stay&amp;Tobe</strain>
        <tissue evidence="1">Testes</tissue>
    </source>
</reference>
<organism evidence="1 2">
    <name type="scientific">Diploptera punctata</name>
    <name type="common">Pacific beetle cockroach</name>
    <dbReference type="NCBI Taxonomy" id="6984"/>
    <lineage>
        <taxon>Eukaryota</taxon>
        <taxon>Metazoa</taxon>
        <taxon>Ecdysozoa</taxon>
        <taxon>Arthropoda</taxon>
        <taxon>Hexapoda</taxon>
        <taxon>Insecta</taxon>
        <taxon>Pterygota</taxon>
        <taxon>Neoptera</taxon>
        <taxon>Polyneoptera</taxon>
        <taxon>Dictyoptera</taxon>
        <taxon>Blattodea</taxon>
        <taxon>Blaberoidea</taxon>
        <taxon>Blaberidae</taxon>
        <taxon>Diplopterinae</taxon>
        <taxon>Diploptera</taxon>
    </lineage>
</organism>
<dbReference type="EMBL" id="JASPKZ010004921">
    <property type="protein sequence ID" value="KAJ9589654.1"/>
    <property type="molecule type" value="Genomic_DNA"/>
</dbReference>
<proteinExistence type="predicted"/>
<comment type="caution">
    <text evidence="1">The sequence shown here is derived from an EMBL/GenBank/DDBJ whole genome shotgun (WGS) entry which is preliminary data.</text>
</comment>
<dbReference type="Proteomes" id="UP001233999">
    <property type="component" value="Unassembled WGS sequence"/>
</dbReference>
<protein>
    <submittedName>
        <fullName evidence="1">Uncharacterized protein</fullName>
    </submittedName>
</protein>
<evidence type="ECO:0000313" key="2">
    <source>
        <dbReference type="Proteomes" id="UP001233999"/>
    </source>
</evidence>
<accession>A0AAD7ZZC5</accession>
<name>A0AAD7ZZC5_DIPPU</name>
<sequence length="50" mass="5722">AHISKKKILVCQRVYTSKANCILYGSIESHPVQRYTLSKSKEFQNLAKNP</sequence>
<reference evidence="1" key="1">
    <citation type="journal article" date="2023" name="IScience">
        <title>Live-bearing cockroach genome reveals convergent evolutionary mechanisms linked to viviparity in insects and beyond.</title>
        <authorList>
            <person name="Fouks B."/>
            <person name="Harrison M.C."/>
            <person name="Mikhailova A.A."/>
            <person name="Marchal E."/>
            <person name="English S."/>
            <person name="Carruthers M."/>
            <person name="Jennings E.C."/>
            <person name="Chiamaka E.L."/>
            <person name="Frigard R.A."/>
            <person name="Pippel M."/>
            <person name="Attardo G.M."/>
            <person name="Benoit J.B."/>
            <person name="Bornberg-Bauer E."/>
            <person name="Tobe S.S."/>
        </authorList>
    </citation>
    <scope>NUCLEOTIDE SEQUENCE</scope>
    <source>
        <strain evidence="1">Stay&amp;Tobe</strain>
    </source>
</reference>